<dbReference type="PANTHER" id="PTHR12894">
    <property type="entry name" value="CNH DOMAIN CONTAINING"/>
    <property type="match status" value="1"/>
</dbReference>
<dbReference type="RefSeq" id="XP_028467948.1">
    <property type="nucleotide sequence ID" value="XM_028611673.1"/>
</dbReference>
<proteinExistence type="predicted"/>
<dbReference type="OrthoDB" id="5325112at2759"/>
<evidence type="ECO:0000256" key="2">
    <source>
        <dbReference type="ARBA" id="ARBA00022448"/>
    </source>
</evidence>
<dbReference type="STRING" id="1314773.A0A3N2Q074"/>
<dbReference type="InterPro" id="IPR032914">
    <property type="entry name" value="Vam6/VPS39/TRAP1"/>
</dbReference>
<evidence type="ECO:0000256" key="1">
    <source>
        <dbReference type="ARBA" id="ARBA00004496"/>
    </source>
</evidence>
<evidence type="ECO:0000313" key="8">
    <source>
        <dbReference type="Proteomes" id="UP000272025"/>
    </source>
</evidence>
<evidence type="ECO:0000313" key="7">
    <source>
        <dbReference type="EMBL" id="ROT40142.1"/>
    </source>
</evidence>
<keyword evidence="2" id="KW-0813">Transport</keyword>
<keyword evidence="4" id="KW-0653">Protein transport</keyword>
<dbReference type="PROSITE" id="PS50219">
    <property type="entry name" value="CNH"/>
    <property type="match status" value="1"/>
</dbReference>
<dbReference type="PANTHER" id="PTHR12894:SF27">
    <property type="entry name" value="TRANSFORMING GROWTH FACTOR-BETA RECEPTOR-ASSOCIATED PROTEIN 1"/>
    <property type="match status" value="1"/>
</dbReference>
<organism evidence="7 8">
    <name type="scientific">Sodiomyces alkalinus (strain CBS 110278 / VKM F-3762 / F11)</name>
    <name type="common">Alkaliphilic filamentous fungus</name>
    <dbReference type="NCBI Taxonomy" id="1314773"/>
    <lineage>
        <taxon>Eukaryota</taxon>
        <taxon>Fungi</taxon>
        <taxon>Dikarya</taxon>
        <taxon>Ascomycota</taxon>
        <taxon>Pezizomycotina</taxon>
        <taxon>Sordariomycetes</taxon>
        <taxon>Hypocreomycetidae</taxon>
        <taxon>Glomerellales</taxon>
        <taxon>Plectosphaerellaceae</taxon>
        <taxon>Sodiomyces</taxon>
    </lineage>
</organism>
<dbReference type="GO" id="GO:0006914">
    <property type="term" value="P:autophagy"/>
    <property type="evidence" value="ECO:0007669"/>
    <property type="project" value="TreeGrafter"/>
</dbReference>
<gene>
    <name evidence="7" type="ORF">SODALDRAFT_332305</name>
</gene>
<evidence type="ECO:0000256" key="4">
    <source>
        <dbReference type="ARBA" id="ARBA00022927"/>
    </source>
</evidence>
<feature type="compositionally biased region" description="Polar residues" evidence="5">
    <location>
        <begin position="273"/>
        <end position="291"/>
    </location>
</feature>
<keyword evidence="8" id="KW-1185">Reference proteome</keyword>
<reference evidence="7 8" key="1">
    <citation type="journal article" date="2018" name="Mol. Ecol.">
        <title>The obligate alkalophilic soda-lake fungus Sodiomyces alkalinus has shifted to a protein diet.</title>
        <authorList>
            <person name="Grum-Grzhimaylo A.A."/>
            <person name="Falkoski D.L."/>
            <person name="van den Heuvel J."/>
            <person name="Valero-Jimenez C.A."/>
            <person name="Min B."/>
            <person name="Choi I.G."/>
            <person name="Lipzen A."/>
            <person name="Daum C.G."/>
            <person name="Aanen D.K."/>
            <person name="Tsang A."/>
            <person name="Henrissat B."/>
            <person name="Bilanenko E.N."/>
            <person name="de Vries R.P."/>
            <person name="van Kan J.A.L."/>
            <person name="Grigoriev I.V."/>
            <person name="Debets A.J.M."/>
        </authorList>
    </citation>
    <scope>NUCLEOTIDE SEQUENCE [LARGE SCALE GENOMIC DNA]</scope>
    <source>
        <strain evidence="7 8">F11</strain>
    </source>
</reference>
<feature type="region of interest" description="Disordered" evidence="5">
    <location>
        <begin position="251"/>
        <end position="327"/>
    </location>
</feature>
<evidence type="ECO:0000256" key="5">
    <source>
        <dbReference type="SAM" id="MobiDB-lite"/>
    </source>
</evidence>
<sequence length="1161" mass="129441">MSANTETSSEGKPFEDGPYILRTLLKDVPLSADGADNGTKINCVEYFDHNLYIGTNAAELLHYVHIPPDANHMTAKQTFILASRLQPPFSESSTTRPGVQQILLLPKVSKACVLCNWTVTFYSLPELSPVFGTKQVKNCNWVGGVDLNESREGSDASSAVTILLSLNRRIQVVRVGDDATAVKKIDIGESIVSVRRDSIACVADSRSYALLDIDRQLKIPLMSISSVDDFQQSSSIGRALDVTGSHDAAISRSASAAQNRRFLSPSDSHGHTRSTSLGGAVSSGIQDNNLKPSDIHRLSQDSTADKPLPGLPDSTTTDLPHCDVPARPRPRPVFLKPHIVSPTPEEFLVVTGTGPSEPGIGLFVNLDGDPTRPTIQFDRYPRDVVVDEGLSDSRTQYPAPTDGDDGYIIASMTKSSGGALHHGLEIQRWTSEVAGTEPSKFWLEADDTSTALGIGSVSEWGETFFREVVDGLRQTRFSLFALDNSTLLRKTGDSDINTSLDQVIGERKLFDRDTDTQSDDGSLSEGWEFRRNAEEEGYASRFARAYSRLAVWSGNRIWWATRKPLLLRLDAQLDAAYAHGHDSSPLSIDRRAVLRVLKLIRGRDARSEVEFVSLSYIRQKAGIMLLDDFLNPSGTPFSDTEVKALEEVLAESSLDARVVISLIPGLRNEVVESRKGIWVFDGVKKTAEQHLRRNTFEQGKMPFSTLDTSIFQFLRRFLSSWRKKKGFGSVPDDREVFRTVDAALLTVLLELDRRSPVSHVRAELYEMVDKGVDCFDRAISLLESYHRLFVLSRLYQSRKMAGDVLGTWRRIIEGERDDGGEFRDGEARVRDYLTKVSSQPLVREYGIWLANRNPKLGVQAFAEDEGRAPKYAPAEAITILRDEAPSAVKYYLEHLVFGKGQTAFVQDLITYYLDIIIGELRSSETSRETFAATYVAYRALQTPKPTYQQFLTDNAPAYNEVWQGRLRLLQLLSGTCEYDTSAIRERISSLPDELLVPETIILDGREQHHENAIRLLVHKLGDYDTAISYCIRGGSSIYARSSQKRDSMPTHQMQARLFRAVLGEFLSIEDVSDRVEQTKSLLERFGGWFELDDVLALIPDNWSASVVSGFLVRCVRRLVQERHVSSVKKGLSSAENLRVGFDLICRVEERGPSIQTSQCDL</sequence>
<keyword evidence="3" id="KW-0963">Cytoplasm</keyword>
<name>A0A3N2Q074_SODAK</name>
<accession>A0A3N2Q074</accession>
<dbReference type="AlphaFoldDB" id="A0A3N2Q074"/>
<dbReference type="GeneID" id="39580151"/>
<dbReference type="GO" id="GO:0034058">
    <property type="term" value="P:endosomal vesicle fusion"/>
    <property type="evidence" value="ECO:0007669"/>
    <property type="project" value="TreeGrafter"/>
</dbReference>
<dbReference type="GO" id="GO:0015031">
    <property type="term" value="P:protein transport"/>
    <property type="evidence" value="ECO:0007669"/>
    <property type="project" value="UniProtKB-KW"/>
</dbReference>
<evidence type="ECO:0000256" key="3">
    <source>
        <dbReference type="ARBA" id="ARBA00022490"/>
    </source>
</evidence>
<evidence type="ECO:0000259" key="6">
    <source>
        <dbReference type="PROSITE" id="PS50219"/>
    </source>
</evidence>
<comment type="subcellular location">
    <subcellularLocation>
        <location evidence="1">Cytoplasm</location>
    </subcellularLocation>
</comment>
<dbReference type="EMBL" id="ML119053">
    <property type="protein sequence ID" value="ROT40142.1"/>
    <property type="molecule type" value="Genomic_DNA"/>
</dbReference>
<feature type="domain" description="CNH" evidence="6">
    <location>
        <begin position="38"/>
        <end position="439"/>
    </location>
</feature>
<dbReference type="Proteomes" id="UP000272025">
    <property type="component" value="Unassembled WGS sequence"/>
</dbReference>
<dbReference type="GO" id="GO:0005737">
    <property type="term" value="C:cytoplasm"/>
    <property type="evidence" value="ECO:0007669"/>
    <property type="project" value="UniProtKB-SubCell"/>
</dbReference>
<dbReference type="InterPro" id="IPR001180">
    <property type="entry name" value="CNH_dom"/>
</dbReference>
<protein>
    <recommendedName>
        <fullName evidence="6">CNH domain-containing protein</fullName>
    </recommendedName>
</protein>
<dbReference type="GO" id="GO:0016020">
    <property type="term" value="C:membrane"/>
    <property type="evidence" value="ECO:0007669"/>
    <property type="project" value="TreeGrafter"/>
</dbReference>